<dbReference type="Proteomes" id="UP000887579">
    <property type="component" value="Unplaced"/>
</dbReference>
<evidence type="ECO:0000313" key="2">
    <source>
        <dbReference type="WBParaSite" id="ES5_v2.g17147.t1"/>
    </source>
</evidence>
<dbReference type="WBParaSite" id="ES5_v2.g17147.t1">
    <property type="protein sequence ID" value="ES5_v2.g17147.t1"/>
    <property type="gene ID" value="ES5_v2.g17147"/>
</dbReference>
<sequence length="507" mass="55910">MVLLSAIDQGTSSSRFLVFESDSGELVTSHQIEIRQIYPKSGWVEMNPRELFDTVNSCIQRVCENLESMNISIEEIGSIGISNQRETTVVWDRATGKALYNAIVWLDTRTEELAEEAINNTPTKDQNYFKEKTGLPIHPYFSALKLKWLFNNVPEVKEAYERGTLLFGTVDSWIIWKMTGHHITDVSNASRTLLLDLHKRKWSTELCEFFEIPQSVLPKILSSAEIYGYMDHGPLKGVPISGCLGDQQAAMVGHNCLKIGDTKSTYGTGTFMLCNIGSKPIISKDGLLTTVGFQFGSNSPICYALEGSGSIGGNVVRFLRDNFGFIRSAAEIEELAGSVNDTNDVYFVPCFAGLYTPHWDSTARGTILGLTQCSNKAHIARAALKSIAFQTAEMAEAVENDLEKGVKIEAFKVDGGMTANKLFNQILADTLGRTIIVSKMAEISGWGAAVAGGIGAQTITLDSFKLIVPKTVEYVSKIENEVRDAEMTKWNQAVLKARGWSHRDAKK</sequence>
<reference evidence="2" key="1">
    <citation type="submission" date="2022-11" db="UniProtKB">
        <authorList>
            <consortium name="WormBaseParasite"/>
        </authorList>
    </citation>
    <scope>IDENTIFICATION</scope>
</reference>
<name>A0AC34FIL0_9BILA</name>
<proteinExistence type="predicted"/>
<organism evidence="1 2">
    <name type="scientific">Panagrolaimus sp. ES5</name>
    <dbReference type="NCBI Taxonomy" id="591445"/>
    <lineage>
        <taxon>Eukaryota</taxon>
        <taxon>Metazoa</taxon>
        <taxon>Ecdysozoa</taxon>
        <taxon>Nematoda</taxon>
        <taxon>Chromadorea</taxon>
        <taxon>Rhabditida</taxon>
        <taxon>Tylenchina</taxon>
        <taxon>Panagrolaimomorpha</taxon>
        <taxon>Panagrolaimoidea</taxon>
        <taxon>Panagrolaimidae</taxon>
        <taxon>Panagrolaimus</taxon>
    </lineage>
</organism>
<protein>
    <submittedName>
        <fullName evidence="2">Glycerol kinase</fullName>
    </submittedName>
</protein>
<accession>A0AC34FIL0</accession>
<evidence type="ECO:0000313" key="1">
    <source>
        <dbReference type="Proteomes" id="UP000887579"/>
    </source>
</evidence>